<dbReference type="InterPro" id="IPR050315">
    <property type="entry name" value="FAD-oxidoreductase_2"/>
</dbReference>
<evidence type="ECO:0000256" key="1">
    <source>
        <dbReference type="ARBA" id="ARBA00022630"/>
    </source>
</evidence>
<evidence type="ECO:0000313" key="4">
    <source>
        <dbReference type="EMBL" id="CAK9010330.1"/>
    </source>
</evidence>
<dbReference type="SUPFAM" id="SSF51905">
    <property type="entry name" value="FAD/NAD(P)-binding domain"/>
    <property type="match status" value="1"/>
</dbReference>
<dbReference type="Pfam" id="PF00890">
    <property type="entry name" value="FAD_binding_2"/>
    <property type="match status" value="1"/>
</dbReference>
<dbReference type="InterPro" id="IPR027477">
    <property type="entry name" value="Succ_DH/fumarate_Rdtase_cat_sf"/>
</dbReference>
<dbReference type="PANTHER" id="PTHR43400:SF1">
    <property type="entry name" value="FUMARATE REDUCTASE"/>
    <property type="match status" value="1"/>
</dbReference>
<evidence type="ECO:0000259" key="3">
    <source>
        <dbReference type="Pfam" id="PF00890"/>
    </source>
</evidence>
<evidence type="ECO:0000313" key="5">
    <source>
        <dbReference type="Proteomes" id="UP001642464"/>
    </source>
</evidence>
<name>A0ABP0J7H9_9DINO</name>
<protein>
    <submittedName>
        <fullName evidence="4">Fumarate reductase (FRDS) (FAD-dependent oxidoreductase) (NADH-dependent fumarate reductase)</fullName>
    </submittedName>
</protein>
<gene>
    <name evidence="4" type="ORF">SCF082_LOCUS10629</name>
</gene>
<dbReference type="Gene3D" id="3.90.700.10">
    <property type="entry name" value="Succinate dehydrogenase/fumarate reductase flavoprotein, catalytic domain"/>
    <property type="match status" value="1"/>
</dbReference>
<dbReference type="PANTHER" id="PTHR43400">
    <property type="entry name" value="FUMARATE REDUCTASE"/>
    <property type="match status" value="1"/>
</dbReference>
<proteinExistence type="predicted"/>
<dbReference type="Gene3D" id="3.50.50.60">
    <property type="entry name" value="FAD/NAD(P)-binding domain"/>
    <property type="match status" value="1"/>
</dbReference>
<dbReference type="InterPro" id="IPR036188">
    <property type="entry name" value="FAD/NAD-bd_sf"/>
</dbReference>
<keyword evidence="2" id="KW-0560">Oxidoreductase</keyword>
<dbReference type="Proteomes" id="UP001642464">
    <property type="component" value="Unassembled WGS sequence"/>
</dbReference>
<sequence>MALFPASHVVVVGGGLAGMVVANQVLERGGRVLVLEKAPFCGGNSAKATAGINFPREKDDSEACFKDDTLGAGETNGELANLLCRNSLPDMSWLVDKFDLDFSVVSKLSCHSRARTSRTKDSTPGMAITYALMQMVEKVAEVSDRARLVTKAEVFQLLLRDGNVVGCQYRKSGCSSKEYGPVVLCTGGFGGDSGPGSVLVSQRPDLTNWPTANTEHSAGDALKLGEQAGAQTLDLEWVHLHPTGLVQEDDATAKRKVLAGESFRLAGGLLLNGSGDRFCNELGPAEHIVAEMQKNPGPFRLCLNTAATRELQWQCRSHISRRLMKCYASGRDLAEDMKIPLRKLIDVHDAHAEAFRNTLRAAEAGPWPCLNGRRSWDETSGKTGYGKCDFKHVLVGSRVADEPFHVAQVTPVILYCSGGIKINARAEVLKNDGTPVPGLYAAGESTGGIHGKRALAGNLLLDCLVFGRLAAKSACKYIFGEDDEFRPCPSQASERQQEKGHF</sequence>
<evidence type="ECO:0000256" key="2">
    <source>
        <dbReference type="ARBA" id="ARBA00023002"/>
    </source>
</evidence>
<dbReference type="InterPro" id="IPR003953">
    <property type="entry name" value="FAD-dep_OxRdtase_2_FAD-bd"/>
</dbReference>
<comment type="caution">
    <text evidence="4">The sequence shown here is derived from an EMBL/GenBank/DDBJ whole genome shotgun (WGS) entry which is preliminary data.</text>
</comment>
<organism evidence="4 5">
    <name type="scientific">Durusdinium trenchii</name>
    <dbReference type="NCBI Taxonomy" id="1381693"/>
    <lineage>
        <taxon>Eukaryota</taxon>
        <taxon>Sar</taxon>
        <taxon>Alveolata</taxon>
        <taxon>Dinophyceae</taxon>
        <taxon>Suessiales</taxon>
        <taxon>Symbiodiniaceae</taxon>
        <taxon>Durusdinium</taxon>
    </lineage>
</organism>
<dbReference type="SUPFAM" id="SSF56425">
    <property type="entry name" value="Succinate dehydrogenase/fumarate reductase flavoprotein, catalytic domain"/>
    <property type="match status" value="1"/>
</dbReference>
<keyword evidence="1" id="KW-0285">Flavoprotein</keyword>
<accession>A0ABP0J7H9</accession>
<feature type="domain" description="FAD-dependent oxidoreductase 2 FAD-binding" evidence="3">
    <location>
        <begin position="8"/>
        <end position="459"/>
    </location>
</feature>
<keyword evidence="5" id="KW-1185">Reference proteome</keyword>
<dbReference type="EMBL" id="CAXAMM010006236">
    <property type="protein sequence ID" value="CAK9010330.1"/>
    <property type="molecule type" value="Genomic_DNA"/>
</dbReference>
<reference evidence="4 5" key="1">
    <citation type="submission" date="2024-02" db="EMBL/GenBank/DDBJ databases">
        <authorList>
            <person name="Chen Y."/>
            <person name="Shah S."/>
            <person name="Dougan E. K."/>
            <person name="Thang M."/>
            <person name="Chan C."/>
        </authorList>
    </citation>
    <scope>NUCLEOTIDE SEQUENCE [LARGE SCALE GENOMIC DNA]</scope>
</reference>